<proteinExistence type="predicted"/>
<gene>
    <name evidence="2" type="ORF">Osc7112_3475</name>
</gene>
<feature type="compositionally biased region" description="Pro residues" evidence="1">
    <location>
        <begin position="223"/>
        <end position="243"/>
    </location>
</feature>
<accession>K9VKS0</accession>
<dbReference type="RefSeq" id="WP_015177108.1">
    <property type="nucleotide sequence ID" value="NC_019729.1"/>
</dbReference>
<organism evidence="2 3">
    <name type="scientific">Phormidium nigroviride PCC 7112</name>
    <dbReference type="NCBI Taxonomy" id="179408"/>
    <lineage>
        <taxon>Bacteria</taxon>
        <taxon>Bacillati</taxon>
        <taxon>Cyanobacteriota</taxon>
        <taxon>Cyanophyceae</taxon>
        <taxon>Oscillatoriophycideae</taxon>
        <taxon>Oscillatoriales</taxon>
        <taxon>Oscillatoriaceae</taxon>
        <taxon>Phormidium</taxon>
    </lineage>
</organism>
<evidence type="ECO:0000256" key="1">
    <source>
        <dbReference type="SAM" id="MobiDB-lite"/>
    </source>
</evidence>
<dbReference type="KEGG" id="oni:Osc7112_3475"/>
<dbReference type="STRING" id="179408.Osc7112_3475"/>
<dbReference type="AlphaFoldDB" id="K9VKS0"/>
<keyword evidence="3" id="KW-1185">Reference proteome</keyword>
<name>K9VKS0_9CYAN</name>
<dbReference type="SUPFAM" id="SSF48452">
    <property type="entry name" value="TPR-like"/>
    <property type="match status" value="1"/>
</dbReference>
<feature type="region of interest" description="Disordered" evidence="1">
    <location>
        <begin position="213"/>
        <end position="270"/>
    </location>
</feature>
<dbReference type="InterPro" id="IPR011990">
    <property type="entry name" value="TPR-like_helical_dom_sf"/>
</dbReference>
<protein>
    <recommendedName>
        <fullName evidence="4">Tetratricopeptide TPR_1 repeat-containing protein</fullName>
    </recommendedName>
</protein>
<reference evidence="2 3" key="1">
    <citation type="submission" date="2012-05" db="EMBL/GenBank/DDBJ databases">
        <title>Finished chromosome of genome of Oscillatoria sp. PCC 7112.</title>
        <authorList>
            <consortium name="US DOE Joint Genome Institute"/>
            <person name="Gugger M."/>
            <person name="Coursin T."/>
            <person name="Rippka R."/>
            <person name="Tandeau De Marsac N."/>
            <person name="Huntemann M."/>
            <person name="Wei C.-L."/>
            <person name="Han J."/>
            <person name="Detter J.C."/>
            <person name="Han C."/>
            <person name="Tapia R."/>
            <person name="Davenport K."/>
            <person name="Daligault H."/>
            <person name="Erkkila T."/>
            <person name="Gu W."/>
            <person name="Munk A.C.C."/>
            <person name="Teshima H."/>
            <person name="Xu Y."/>
            <person name="Chain P."/>
            <person name="Chen A."/>
            <person name="Krypides N."/>
            <person name="Mavromatis K."/>
            <person name="Markowitz V."/>
            <person name="Szeto E."/>
            <person name="Ivanova N."/>
            <person name="Mikhailova N."/>
            <person name="Ovchinnikova G."/>
            <person name="Pagani I."/>
            <person name="Pati A."/>
            <person name="Goodwin L."/>
            <person name="Peters L."/>
            <person name="Pitluck S."/>
            <person name="Woyke T."/>
            <person name="Kerfeld C."/>
        </authorList>
    </citation>
    <scope>NUCLEOTIDE SEQUENCE [LARGE SCALE GENOMIC DNA]</scope>
    <source>
        <strain evidence="2 3">PCC 7112</strain>
    </source>
</reference>
<dbReference type="eggNOG" id="COG0457">
    <property type="taxonomic scope" value="Bacteria"/>
</dbReference>
<sequence length="763" mass="84210">MSIPSQKVSSSNKLIYQRLKQAIDLNLRRQIFIAACDDLWLRDCLAARLQAELAAESAGSDPRSPIDYPRFVSLELDLSDPNPWASIAAWLTQHPPPQNRGSYSPLPGFQILGAEHLTRQSAAVQWSFLSYLRDIEANLQMCESTLLLWVSRPWLSSIEQSAPEFWHWRTGVFEFEGEPTPAKGDFGHFDDFGNSGDLRNLRDSGDFGNKLLISSLSGQSPIPDEPSPIPDEPSPIFHPPSPGPDSKSVQLADDEPSPVSHPPSPAPDSKSVQLADLVLAAASEDVEAENNPASEENFLPLQTLQYIELLQEHQCSSEALALAYHGLGNYYRDRILGGDVSEQNLTIAIRAIEQVIAYLEVDSNSQQNRPLTEECARLIAQLTENLTQYAQESTSLPPISDLLNDLGTLYWMLSRDRTQHNASDPVSCLERSIALYLEGLNRTDAETVPQTRVRLNKNLGIASADLARYRDKTENLQHAVAAYQQALLDLDPAVEPQQYAAAQNNLATAYWNLAQDGEPIVYLKSAIAAYTQALSCYSPEREPLNYAGVQNNLGTACWNLAQHAPSEALLVRAISAYREALKYRTRELVPAAAAATYNNLGTAYWHLANHFQQKQARTESLQQAITAYEAALDIAGEIDRTKLTFDALAARNNLGLAHYQLATDPDFAANKVAQTSHLEAALHHQLQVCAEWGQHLNDKGLTYGDKLNLQAAANSQAADSRQTALSYIVKTIRAFYSECGLPGQNLALSKVPGDLLPEILRRL</sequence>
<evidence type="ECO:0000313" key="2">
    <source>
        <dbReference type="EMBL" id="AFZ07845.1"/>
    </source>
</evidence>
<evidence type="ECO:0000313" key="3">
    <source>
        <dbReference type="Proteomes" id="UP000010478"/>
    </source>
</evidence>
<dbReference type="OrthoDB" id="524121at2"/>
<dbReference type="HOGENOM" id="CLU_018862_0_0_3"/>
<dbReference type="EMBL" id="CP003614">
    <property type="protein sequence ID" value="AFZ07845.1"/>
    <property type="molecule type" value="Genomic_DNA"/>
</dbReference>
<dbReference type="Gene3D" id="1.25.40.10">
    <property type="entry name" value="Tetratricopeptide repeat domain"/>
    <property type="match status" value="2"/>
</dbReference>
<evidence type="ECO:0008006" key="4">
    <source>
        <dbReference type="Google" id="ProtNLM"/>
    </source>
</evidence>
<dbReference type="Proteomes" id="UP000010478">
    <property type="component" value="Chromosome"/>
</dbReference>
<dbReference type="PATRIC" id="fig|179408.3.peg.4272"/>